<feature type="transmembrane region" description="Helical" evidence="1">
    <location>
        <begin position="741"/>
        <end position="766"/>
    </location>
</feature>
<feature type="transmembrane region" description="Helical" evidence="1">
    <location>
        <begin position="840"/>
        <end position="860"/>
    </location>
</feature>
<keyword evidence="3" id="KW-1185">Reference proteome</keyword>
<organism evidence="2 3">
    <name type="scientific">Ditylenchus destructor</name>
    <dbReference type="NCBI Taxonomy" id="166010"/>
    <lineage>
        <taxon>Eukaryota</taxon>
        <taxon>Metazoa</taxon>
        <taxon>Ecdysozoa</taxon>
        <taxon>Nematoda</taxon>
        <taxon>Chromadorea</taxon>
        <taxon>Rhabditida</taxon>
        <taxon>Tylenchina</taxon>
        <taxon>Tylenchomorpha</taxon>
        <taxon>Sphaerularioidea</taxon>
        <taxon>Anguinidae</taxon>
        <taxon>Anguininae</taxon>
        <taxon>Ditylenchus</taxon>
    </lineage>
</organism>
<evidence type="ECO:0000313" key="2">
    <source>
        <dbReference type="EMBL" id="KAI1695737.1"/>
    </source>
</evidence>
<evidence type="ECO:0000313" key="3">
    <source>
        <dbReference type="Proteomes" id="UP001201812"/>
    </source>
</evidence>
<evidence type="ECO:0008006" key="4">
    <source>
        <dbReference type="Google" id="ProtNLM"/>
    </source>
</evidence>
<keyword evidence="1" id="KW-0812">Transmembrane</keyword>
<feature type="transmembrane region" description="Helical" evidence="1">
    <location>
        <begin position="647"/>
        <end position="670"/>
    </location>
</feature>
<keyword evidence="1" id="KW-1133">Transmembrane helix</keyword>
<reference evidence="2" key="1">
    <citation type="submission" date="2022-01" db="EMBL/GenBank/DDBJ databases">
        <title>Genome Sequence Resource for Two Populations of Ditylenchus destructor, the Migratory Endoparasitic Phytonematode.</title>
        <authorList>
            <person name="Zhang H."/>
            <person name="Lin R."/>
            <person name="Xie B."/>
        </authorList>
    </citation>
    <scope>NUCLEOTIDE SEQUENCE</scope>
    <source>
        <strain evidence="2">BazhouSP</strain>
    </source>
</reference>
<evidence type="ECO:0000256" key="1">
    <source>
        <dbReference type="SAM" id="Phobius"/>
    </source>
</evidence>
<name>A0AAD4MKH2_9BILA</name>
<dbReference type="Gene3D" id="1.20.1070.10">
    <property type="entry name" value="Rhodopsin 7-helix transmembrane proteins"/>
    <property type="match status" value="1"/>
</dbReference>
<accession>A0AAD4MKH2</accession>
<gene>
    <name evidence="2" type="ORF">DdX_19420</name>
</gene>
<dbReference type="PANTHER" id="PTHR12011:SF465">
    <property type="entry name" value="GPS DOMAIN-CONTAINING PROTEIN"/>
    <property type="match status" value="1"/>
</dbReference>
<dbReference type="Proteomes" id="UP001201812">
    <property type="component" value="Unassembled WGS sequence"/>
</dbReference>
<feature type="transmembrane region" description="Helical" evidence="1">
    <location>
        <begin position="578"/>
        <end position="599"/>
    </location>
</feature>
<keyword evidence="1" id="KW-0472">Membrane</keyword>
<feature type="transmembrane region" description="Helical" evidence="1">
    <location>
        <begin position="812"/>
        <end position="834"/>
    </location>
</feature>
<proteinExistence type="predicted"/>
<feature type="transmembrane region" description="Helical" evidence="1">
    <location>
        <begin position="700"/>
        <end position="721"/>
    </location>
</feature>
<dbReference type="PANTHER" id="PTHR12011">
    <property type="entry name" value="ADHESION G-PROTEIN COUPLED RECEPTOR"/>
    <property type="match status" value="1"/>
</dbReference>
<protein>
    <recommendedName>
        <fullName evidence="4">G-protein coupled receptors family 2 profile 2 domain-containing protein</fullName>
    </recommendedName>
</protein>
<dbReference type="AlphaFoldDB" id="A0AAD4MKH2"/>
<comment type="caution">
    <text evidence="2">The sequence shown here is derived from an EMBL/GenBank/DDBJ whole genome shotgun (WGS) entry which is preliminary data.</text>
</comment>
<feature type="transmembrane region" description="Helical" evidence="1">
    <location>
        <begin position="620"/>
        <end position="641"/>
    </location>
</feature>
<sequence>MNVTHEKDDGKITVVHSSPVALLDEFVSFAELEIDQSNTITQENNIELYQVHIEIRNIDPDDSQKFMSLFYIRLEQNTELMYVKTGNTFEELPLDETQWNCSVKETVNMKLCFCKRSYPLEFCSNRSLSIFNPMVIPNFDTYHTYGAWETSSQRYEYYFKIGYKDEDLYLSCATTSFFINGEPTYMELGVGTNISVQKPDEDEQSMCSDGFVTNWNRNTVSQFTVFANMFTFDEWKPLVSLDWLELHKGYLPGNCSYNKQMSSDGNIHSYCVCMRLNITERYCRVQMREAEIITSTRVTLRQTTKGANEPTLIISSGSLMTELDELLQLIQKLLHIETILDEDTNAVLLAMDRILDTNSLAQVTSSRFLNFLDYLMKHSCCDIYFVGNHSFSITRQSVNCATTNKENWPVLRDDLIKSDHLHRNRFGASVWIPYETVCYRNTSHEHILAYFMFYNRALFVENQPVSDNCELNLHTQTNFPVLGAQLINNSNEVHQIFTNGEYMPMANIMFNREEMPSPLHGLLKLAHWNSEKWSYTENTKMKVNEEKYVWEVNHLTDFTLVVDGIDMDPILCDIFLDYISMGLNCASSVSLLILTLITIRQRFSGTKSKYNHFQRIMSRFYGIRISYYISLTCLHFGFAMLSDSRRLFWPFTCEIAAVILYWLLLVCTLTTALQSMKLYKTVVKTSVIERILNKLTSTKSALLLILGIPSCSTLILIKFLPKFYIRRDTFCWVRPDYVVPAVILPVGILGLCATCCFVIIFIRYVLQEQLFGVSLQRGASSVKTIVRGSLSANCKSNKVSDMDTWLKYFDKASVMLCMQLMLGLPWICQYFTLFVPHLTAAHYIFTVAIGSQGLMLMMLYCSRRIKDRYTCSNCKR</sequence>
<dbReference type="GO" id="GO:0005886">
    <property type="term" value="C:plasma membrane"/>
    <property type="evidence" value="ECO:0007669"/>
    <property type="project" value="TreeGrafter"/>
</dbReference>
<dbReference type="EMBL" id="JAKKPZ010000377">
    <property type="protein sequence ID" value="KAI1695737.1"/>
    <property type="molecule type" value="Genomic_DNA"/>
</dbReference>